<name>A0AAN7T4S0_9EURO</name>
<dbReference type="InterPro" id="IPR049438">
    <property type="entry name" value="TreT_GT1"/>
</dbReference>
<evidence type="ECO:0000256" key="4">
    <source>
        <dbReference type="ARBA" id="ARBA00022676"/>
    </source>
</evidence>
<keyword evidence="4" id="KW-0328">Glycosyltransferase</keyword>
<evidence type="ECO:0000256" key="2">
    <source>
        <dbReference type="ARBA" id="ARBA00011738"/>
    </source>
</evidence>
<dbReference type="InterPro" id="IPR001296">
    <property type="entry name" value="Glyco_trans_1"/>
</dbReference>
<dbReference type="Pfam" id="PF21269">
    <property type="entry name" value="TreT_GT1"/>
    <property type="match status" value="1"/>
</dbReference>
<dbReference type="AlphaFoldDB" id="A0AAN7T4S0"/>
<evidence type="ECO:0000256" key="6">
    <source>
        <dbReference type="ARBA" id="ARBA00023277"/>
    </source>
</evidence>
<dbReference type="PANTHER" id="PTHR47779:SF1">
    <property type="entry name" value="SYNTHASE (CCG-9), PUTATIVE (AFU_ORTHOLOGUE AFUA_3G12100)-RELATED"/>
    <property type="match status" value="1"/>
</dbReference>
<feature type="region of interest" description="Disordered" evidence="7">
    <location>
        <begin position="1"/>
        <end position="20"/>
    </location>
</feature>
<dbReference type="GO" id="GO:0006006">
    <property type="term" value="P:glucose metabolic process"/>
    <property type="evidence" value="ECO:0007669"/>
    <property type="project" value="UniProtKB-KW"/>
</dbReference>
<protein>
    <recommendedName>
        <fullName evidence="12">Glycosyl transferase family 1 domain-containing protein</fullName>
    </recommendedName>
</protein>
<keyword evidence="11" id="KW-1185">Reference proteome</keyword>
<evidence type="ECO:0000313" key="11">
    <source>
        <dbReference type="Proteomes" id="UP001309876"/>
    </source>
</evidence>
<dbReference type="InterPro" id="IPR052078">
    <property type="entry name" value="Trehalose_Metab_GTase"/>
</dbReference>
<gene>
    <name evidence="10" type="ORF">LTR05_000605</name>
</gene>
<comment type="similarity">
    <text evidence="1">Belongs to the glycosyltransferase group 1 family. Glycosyltransferase 4 subfamily.</text>
</comment>
<evidence type="ECO:0000256" key="1">
    <source>
        <dbReference type="ARBA" id="ARBA00009481"/>
    </source>
</evidence>
<evidence type="ECO:0000259" key="8">
    <source>
        <dbReference type="Pfam" id="PF00534"/>
    </source>
</evidence>
<dbReference type="Gene3D" id="3.40.50.2000">
    <property type="entry name" value="Glycogen Phosphorylase B"/>
    <property type="match status" value="2"/>
</dbReference>
<evidence type="ECO:0000313" key="10">
    <source>
        <dbReference type="EMBL" id="KAK5090433.1"/>
    </source>
</evidence>
<feature type="domain" description="Glycosyl transferase family 1" evidence="8">
    <location>
        <begin position="471"/>
        <end position="649"/>
    </location>
</feature>
<comment type="caution">
    <text evidence="10">The sequence shown here is derived from an EMBL/GenBank/DDBJ whole genome shotgun (WGS) entry which is preliminary data.</text>
</comment>
<evidence type="ECO:0008006" key="12">
    <source>
        <dbReference type="Google" id="ProtNLM"/>
    </source>
</evidence>
<keyword evidence="5" id="KW-0808">Transferase</keyword>
<evidence type="ECO:0000256" key="5">
    <source>
        <dbReference type="ARBA" id="ARBA00022679"/>
    </source>
</evidence>
<dbReference type="Pfam" id="PF00534">
    <property type="entry name" value="Glycos_transf_1"/>
    <property type="match status" value="1"/>
</dbReference>
<organism evidence="10 11">
    <name type="scientific">Lithohypha guttulata</name>
    <dbReference type="NCBI Taxonomy" id="1690604"/>
    <lineage>
        <taxon>Eukaryota</taxon>
        <taxon>Fungi</taxon>
        <taxon>Dikarya</taxon>
        <taxon>Ascomycota</taxon>
        <taxon>Pezizomycotina</taxon>
        <taxon>Eurotiomycetes</taxon>
        <taxon>Chaetothyriomycetidae</taxon>
        <taxon>Chaetothyriales</taxon>
        <taxon>Trichomeriaceae</taxon>
        <taxon>Lithohypha</taxon>
    </lineage>
</organism>
<dbReference type="EMBL" id="JAVRRJ010000001">
    <property type="protein sequence ID" value="KAK5090433.1"/>
    <property type="molecule type" value="Genomic_DNA"/>
</dbReference>
<dbReference type="GO" id="GO:0016757">
    <property type="term" value="F:glycosyltransferase activity"/>
    <property type="evidence" value="ECO:0007669"/>
    <property type="project" value="UniProtKB-KW"/>
</dbReference>
<dbReference type="SUPFAM" id="SSF53756">
    <property type="entry name" value="UDP-Glycosyltransferase/glycogen phosphorylase"/>
    <property type="match status" value="1"/>
</dbReference>
<evidence type="ECO:0000256" key="7">
    <source>
        <dbReference type="SAM" id="MobiDB-lite"/>
    </source>
</evidence>
<comment type="subunit">
    <text evidence="2">Homodimer.</text>
</comment>
<evidence type="ECO:0000259" key="9">
    <source>
        <dbReference type="Pfam" id="PF21269"/>
    </source>
</evidence>
<proteinExistence type="inferred from homology"/>
<feature type="domain" description="Trehalose synthase N-terminal" evidence="9">
    <location>
        <begin position="254"/>
        <end position="415"/>
    </location>
</feature>
<dbReference type="PANTHER" id="PTHR47779">
    <property type="entry name" value="SYNTHASE (CCG-9), PUTATIVE (AFU_ORTHOLOGUE AFUA_3G12100)-RELATED"/>
    <property type="match status" value="1"/>
</dbReference>
<keyword evidence="6" id="KW-0119">Carbohydrate metabolism</keyword>
<reference evidence="10 11" key="1">
    <citation type="submission" date="2023-08" db="EMBL/GenBank/DDBJ databases">
        <title>Black Yeasts Isolated from many extreme environments.</title>
        <authorList>
            <person name="Coleine C."/>
            <person name="Stajich J.E."/>
            <person name="Selbmann L."/>
        </authorList>
    </citation>
    <scope>NUCLEOTIDE SEQUENCE [LARGE SCALE GENOMIC DNA]</scope>
    <source>
        <strain evidence="10 11">CCFEE 5910</strain>
    </source>
</reference>
<accession>A0AAN7T4S0</accession>
<keyword evidence="3" id="KW-0313">Glucose metabolism</keyword>
<sequence length="709" mass="79763">MTSAERPASQGKRRHSVQTRHDFVAVTSGQQKRRQSVITPDESDISVNFSAATADIGRYTTQELWAGLAIFKKNNKEVSVGIAIHDGTYSVDFAVHQVSVVEGDNVDEHSGTIENHVIESLATYRKEHVCKLLGAGVTVELDSAAPKLCSRLWAELDIVPVVFKSTSILDDNTPIENVDELADSAARKCLATFAPTKQPRIAINHRNEVQVDIAGQIHLATAEQYQRSVREPTWNAVQKHIKAVKDKNLRIVFFSATPQGGGVALMRHALLRFVRQQGVHMEWFVPKPRPDVFRITKTNHNILQGAVPPDVRATDEQLSKISDWITENAKRYWLQEKGPLRPRTEGGADVIIVDDPQMPQLISIAKEQDEQRPILFRSHIEVRDDLVQDEGSAAAHVWKYMWQNVRKADMFISHPVRTFVPSDVRPETLAWLPATTDWLDGLNKDMQDWDVKYYLHILRQQCQQQGMPQLAYPKRPYITQIARFDPSKGIPDVIKSYGKLRKMLKDSDVSLSKTPQLVLCGHSSIDDPDGSMIFDETMSLIKDQFAEFRDDIIVARLGPSDQMLNAIMSMAKVALQLSTREGFEVKVSEALHKGKPVIASQTGGIPLQIEHGKSGYLVPRGDHDGVAKHLYDLCTDDELYRRMSDYARTHVSDEVHTVGNALSWLYLASAVSGTEMLHPNKRWVNDLAREAAEQPYGKDEPRLPRHLST</sequence>
<dbReference type="Proteomes" id="UP001309876">
    <property type="component" value="Unassembled WGS sequence"/>
</dbReference>
<evidence type="ECO:0000256" key="3">
    <source>
        <dbReference type="ARBA" id="ARBA00022526"/>
    </source>
</evidence>